<sequence>MYSVIALPPPTTWRADSGAGSNRIACPLKCGWALVLARAAPLLCAVDSRLSACRGPFQARSPIPTKIAGDKQNNDQCTTLRATRVQQATTVCDNKYVTCVLCQTVCFFRLVLEFKGAWTAQCTSCLDAIQQKI</sequence>
<dbReference type="AlphaFoldDB" id="A0A8S0ZKF8"/>
<dbReference type="OrthoDB" id="7487652at2759"/>
<proteinExistence type="predicted"/>
<reference evidence="3 4" key="1">
    <citation type="submission" date="2020-04" db="EMBL/GenBank/DDBJ databases">
        <authorList>
            <person name="Wallbank WR R."/>
            <person name="Pardo Diaz C."/>
            <person name="Kozak K."/>
            <person name="Martin S."/>
            <person name="Jiggins C."/>
            <person name="Moest M."/>
            <person name="Warren A I."/>
            <person name="Byers J.R.P. K."/>
            <person name="Montejo-Kovacevich G."/>
            <person name="Yen C E."/>
        </authorList>
    </citation>
    <scope>NUCLEOTIDE SEQUENCE [LARGE SCALE GENOMIC DNA]</scope>
</reference>
<name>A0A8S0ZKF8_ARCPL</name>
<dbReference type="Proteomes" id="UP000494106">
    <property type="component" value="Unassembled WGS sequence"/>
</dbReference>
<dbReference type="Proteomes" id="UP000494256">
    <property type="component" value="Unassembled WGS sequence"/>
</dbReference>
<dbReference type="EMBL" id="CADEBD010000292">
    <property type="protein sequence ID" value="CAB3233084.1"/>
    <property type="molecule type" value="Genomic_DNA"/>
</dbReference>
<dbReference type="EMBL" id="CADEBC010000518">
    <property type="protein sequence ID" value="CAB3242687.1"/>
    <property type="molecule type" value="Genomic_DNA"/>
</dbReference>
<evidence type="ECO:0000313" key="1">
    <source>
        <dbReference type="EMBL" id="CAB3233084.1"/>
    </source>
</evidence>
<gene>
    <name evidence="1" type="ORF">APLA_LOCUS6014</name>
    <name evidence="2" type="ORF">APLA_LOCUS9141</name>
</gene>
<comment type="caution">
    <text evidence="1">The sequence shown here is derived from an EMBL/GenBank/DDBJ whole genome shotgun (WGS) entry which is preliminary data.</text>
</comment>
<evidence type="ECO:0000313" key="4">
    <source>
        <dbReference type="Proteomes" id="UP000494256"/>
    </source>
</evidence>
<evidence type="ECO:0000313" key="2">
    <source>
        <dbReference type="EMBL" id="CAB3242687.1"/>
    </source>
</evidence>
<organism evidence="1 4">
    <name type="scientific">Arctia plantaginis</name>
    <name type="common">Wood tiger moth</name>
    <name type="synonym">Phalaena plantaginis</name>
    <dbReference type="NCBI Taxonomy" id="874455"/>
    <lineage>
        <taxon>Eukaryota</taxon>
        <taxon>Metazoa</taxon>
        <taxon>Ecdysozoa</taxon>
        <taxon>Arthropoda</taxon>
        <taxon>Hexapoda</taxon>
        <taxon>Insecta</taxon>
        <taxon>Pterygota</taxon>
        <taxon>Neoptera</taxon>
        <taxon>Endopterygota</taxon>
        <taxon>Lepidoptera</taxon>
        <taxon>Glossata</taxon>
        <taxon>Ditrysia</taxon>
        <taxon>Noctuoidea</taxon>
        <taxon>Erebidae</taxon>
        <taxon>Arctiinae</taxon>
        <taxon>Arctia</taxon>
    </lineage>
</organism>
<protein>
    <submittedName>
        <fullName evidence="1">Uncharacterized protein</fullName>
    </submittedName>
</protein>
<accession>A0A8S0ZKF8</accession>
<keyword evidence="3" id="KW-1185">Reference proteome</keyword>
<evidence type="ECO:0000313" key="3">
    <source>
        <dbReference type="Proteomes" id="UP000494106"/>
    </source>
</evidence>